<sequence length="191" mass="20608">MYRRPPLAPTMCPPGFGGRYVVVPGDTLYSISLLFRVRFEGFVVVNQHIPNPNVLVPGDVLCVPPFSACSLVLKPRRDPANFLISGTVSITTGPGVERSLSVVATLPAPSAFGDFDRYVVYAIRRYNNSFHATAKPLAEVPNNPNTWAARIGDISDVLLSPDTIIVISANKGDVPPPGVLVLLEGNFYGCR</sequence>
<dbReference type="RefSeq" id="WP_380024618.1">
    <property type="nucleotide sequence ID" value="NZ_JBHSHC010000029.1"/>
</dbReference>
<dbReference type="Proteomes" id="UP001596002">
    <property type="component" value="Unassembled WGS sequence"/>
</dbReference>
<dbReference type="Pfam" id="PF01476">
    <property type="entry name" value="LysM"/>
    <property type="match status" value="1"/>
</dbReference>
<dbReference type="Gene3D" id="3.10.350.10">
    <property type="entry name" value="LysM domain"/>
    <property type="match status" value="1"/>
</dbReference>
<comment type="caution">
    <text evidence="2">The sequence shown here is derived from an EMBL/GenBank/DDBJ whole genome shotgun (WGS) entry which is preliminary data.</text>
</comment>
<dbReference type="InterPro" id="IPR036779">
    <property type="entry name" value="LysM_dom_sf"/>
</dbReference>
<evidence type="ECO:0000259" key="1">
    <source>
        <dbReference type="PROSITE" id="PS51782"/>
    </source>
</evidence>
<keyword evidence="3" id="KW-1185">Reference proteome</keyword>
<dbReference type="SUPFAM" id="SSF54106">
    <property type="entry name" value="LysM domain"/>
    <property type="match status" value="1"/>
</dbReference>
<protein>
    <submittedName>
        <fullName evidence="2">LysM peptidoglycan-binding domain-containing protein</fullName>
    </submittedName>
</protein>
<evidence type="ECO:0000313" key="3">
    <source>
        <dbReference type="Proteomes" id="UP001596002"/>
    </source>
</evidence>
<dbReference type="PROSITE" id="PS51782">
    <property type="entry name" value="LYSM"/>
    <property type="match status" value="1"/>
</dbReference>
<name>A0ABV9PWV2_9BACL</name>
<feature type="domain" description="LysM" evidence="1">
    <location>
        <begin position="18"/>
        <end position="63"/>
    </location>
</feature>
<proteinExistence type="predicted"/>
<organism evidence="2 3">
    <name type="scientific">Effusibacillus consociatus</name>
    <dbReference type="NCBI Taxonomy" id="1117041"/>
    <lineage>
        <taxon>Bacteria</taxon>
        <taxon>Bacillati</taxon>
        <taxon>Bacillota</taxon>
        <taxon>Bacilli</taxon>
        <taxon>Bacillales</taxon>
        <taxon>Alicyclobacillaceae</taxon>
        <taxon>Effusibacillus</taxon>
    </lineage>
</organism>
<dbReference type="CDD" id="cd00118">
    <property type="entry name" value="LysM"/>
    <property type="match status" value="1"/>
</dbReference>
<gene>
    <name evidence="2" type="ORF">ACFO8Q_04945</name>
</gene>
<accession>A0ABV9PWV2</accession>
<reference evidence="3" key="1">
    <citation type="journal article" date="2019" name="Int. J. Syst. Evol. Microbiol.">
        <title>The Global Catalogue of Microorganisms (GCM) 10K type strain sequencing project: providing services to taxonomists for standard genome sequencing and annotation.</title>
        <authorList>
            <consortium name="The Broad Institute Genomics Platform"/>
            <consortium name="The Broad Institute Genome Sequencing Center for Infectious Disease"/>
            <person name="Wu L."/>
            <person name="Ma J."/>
        </authorList>
    </citation>
    <scope>NUCLEOTIDE SEQUENCE [LARGE SCALE GENOMIC DNA]</scope>
    <source>
        <strain evidence="3">WYCCWR 12678</strain>
    </source>
</reference>
<evidence type="ECO:0000313" key="2">
    <source>
        <dbReference type="EMBL" id="MFC4766721.1"/>
    </source>
</evidence>
<dbReference type="Pfam" id="PF26349">
    <property type="entry name" value="YoqH"/>
    <property type="match status" value="1"/>
</dbReference>
<dbReference type="InterPro" id="IPR058968">
    <property type="entry name" value="YoqH-like"/>
</dbReference>
<dbReference type="SMART" id="SM00257">
    <property type="entry name" value="LysM"/>
    <property type="match status" value="1"/>
</dbReference>
<dbReference type="InterPro" id="IPR018392">
    <property type="entry name" value="LysM"/>
</dbReference>
<dbReference type="EMBL" id="JBHSHC010000029">
    <property type="protein sequence ID" value="MFC4766721.1"/>
    <property type="molecule type" value="Genomic_DNA"/>
</dbReference>